<dbReference type="InterPro" id="IPR052897">
    <property type="entry name" value="Sec-Metab_Biosynth_Hydrolase"/>
</dbReference>
<dbReference type="RefSeq" id="WP_067880277.1">
    <property type="nucleotide sequence ID" value="NZ_CP013979.1"/>
</dbReference>
<gene>
    <name evidence="2" type="ORF">ATC03_18195</name>
</gene>
<dbReference type="STRING" id="453304.ATC03_18195"/>
<dbReference type="Pfam" id="PF12697">
    <property type="entry name" value="Abhydrolase_6"/>
    <property type="match status" value="1"/>
</dbReference>
<proteinExistence type="predicted"/>
<sequence length="233" mass="24411">MTTTVLILPGAGLPDWLWDDVRARLTTTSVIAPRPVQPNATVSDYARSAIDALPPGPFLVVAHSAGGVVATELARLAPPARMTGVVAVAAVIPATGGSFVSSLPFPQKIVLPAVLRVAGTRPPESAVRKGLAADVDEETTRRLVADLVPEPRTYFTSRVGSNEALRAATVRRYLVSANDAELPPALQDRFAERLAPHQTIRLDDGHLPMLTNPEAVAAAVSDALAPAPNTATT</sequence>
<keyword evidence="3" id="KW-1185">Reference proteome</keyword>
<evidence type="ECO:0000259" key="1">
    <source>
        <dbReference type="Pfam" id="PF12697"/>
    </source>
</evidence>
<dbReference type="SUPFAM" id="SSF53474">
    <property type="entry name" value="alpha/beta-Hydrolases"/>
    <property type="match status" value="1"/>
</dbReference>
<dbReference type="InterPro" id="IPR000073">
    <property type="entry name" value="AB_hydrolase_1"/>
</dbReference>
<dbReference type="EMBL" id="CP013979">
    <property type="protein sequence ID" value="ANJ28342.1"/>
    <property type="molecule type" value="Genomic_DNA"/>
</dbReference>
<dbReference type="PANTHER" id="PTHR37017:SF11">
    <property type="entry name" value="ESTERASE_LIPASE_THIOESTERASE DOMAIN-CONTAINING PROTEIN"/>
    <property type="match status" value="1"/>
</dbReference>
<accession>A0A191WJE9</accession>
<protein>
    <recommendedName>
        <fullName evidence="1">AB hydrolase-1 domain-containing protein</fullName>
    </recommendedName>
</protein>
<dbReference type="AlphaFoldDB" id="A0A191WJE9"/>
<name>A0A191WJE9_9MICO</name>
<dbReference type="Gene3D" id="3.40.50.1820">
    <property type="entry name" value="alpha/beta hydrolase"/>
    <property type="match status" value="1"/>
</dbReference>
<reference evidence="2 3" key="1">
    <citation type="journal article" date="2016" name="Int. J. Syst. Evol. Microbiol.">
        <title>Agromyces aureus sp. nov., isolated from the rhizosphere of Salix caprea L. grown in a heavy-metal-contaminated soil.</title>
        <authorList>
            <person name="Corretto E."/>
            <person name="Antonielli L."/>
            <person name="Sessitsch A."/>
            <person name="Compant S."/>
            <person name="Gorfer M."/>
            <person name="Kuffner M."/>
            <person name="Brader G."/>
        </authorList>
    </citation>
    <scope>NUCLEOTIDE SEQUENCE [LARGE SCALE GENOMIC DNA]</scope>
    <source>
        <strain evidence="2 3">AR33</strain>
    </source>
</reference>
<feature type="domain" description="AB hydrolase-1" evidence="1">
    <location>
        <begin position="5"/>
        <end position="219"/>
    </location>
</feature>
<evidence type="ECO:0000313" key="3">
    <source>
        <dbReference type="Proteomes" id="UP000078437"/>
    </source>
</evidence>
<dbReference type="OrthoDB" id="9773549at2"/>
<dbReference type="Proteomes" id="UP000078437">
    <property type="component" value="Chromosome"/>
</dbReference>
<dbReference type="PANTHER" id="PTHR37017">
    <property type="entry name" value="AB HYDROLASE-1 DOMAIN-CONTAINING PROTEIN-RELATED"/>
    <property type="match status" value="1"/>
</dbReference>
<dbReference type="InterPro" id="IPR029058">
    <property type="entry name" value="AB_hydrolase_fold"/>
</dbReference>
<reference evidence="3" key="2">
    <citation type="submission" date="2016-01" db="EMBL/GenBank/DDBJ databases">
        <title>Complete genome sequence of Agromyces aureus AR33T and comparison with related organisms.</title>
        <authorList>
            <person name="Corretto E."/>
            <person name="Antonielli L."/>
            <person name="Sessitsch A."/>
            <person name="Brader G."/>
        </authorList>
    </citation>
    <scope>NUCLEOTIDE SEQUENCE [LARGE SCALE GENOMIC DNA]</scope>
    <source>
        <strain evidence="3">AR33</strain>
    </source>
</reference>
<evidence type="ECO:0000313" key="2">
    <source>
        <dbReference type="EMBL" id="ANJ28342.1"/>
    </source>
</evidence>
<organism evidence="2 3">
    <name type="scientific">Agromyces aureus</name>
    <dbReference type="NCBI Taxonomy" id="453304"/>
    <lineage>
        <taxon>Bacteria</taxon>
        <taxon>Bacillati</taxon>
        <taxon>Actinomycetota</taxon>
        <taxon>Actinomycetes</taxon>
        <taxon>Micrococcales</taxon>
        <taxon>Microbacteriaceae</taxon>
        <taxon>Agromyces</taxon>
    </lineage>
</organism>
<dbReference type="KEGG" id="agy:ATC03_18195"/>
<dbReference type="GO" id="GO:0003824">
    <property type="term" value="F:catalytic activity"/>
    <property type="evidence" value="ECO:0007669"/>
    <property type="project" value="UniProtKB-ARBA"/>
</dbReference>